<keyword evidence="2 7" id="KW-0813">Transport</keyword>
<comment type="caution">
    <text evidence="9">The sequence shown here is derived from an EMBL/GenBank/DDBJ whole genome shotgun (WGS) entry which is preliminary data.</text>
</comment>
<organism evidence="9 10">
    <name type="scientific">Conexibacter stalactiti</name>
    <dbReference type="NCBI Taxonomy" id="1940611"/>
    <lineage>
        <taxon>Bacteria</taxon>
        <taxon>Bacillati</taxon>
        <taxon>Actinomycetota</taxon>
        <taxon>Thermoleophilia</taxon>
        <taxon>Solirubrobacterales</taxon>
        <taxon>Conexibacteraceae</taxon>
        <taxon>Conexibacter</taxon>
    </lineage>
</organism>
<dbReference type="Gene3D" id="1.10.3720.10">
    <property type="entry name" value="MetI-like"/>
    <property type="match status" value="1"/>
</dbReference>
<evidence type="ECO:0000313" key="9">
    <source>
        <dbReference type="EMBL" id="MDW5595529.1"/>
    </source>
</evidence>
<dbReference type="SUPFAM" id="SSF161098">
    <property type="entry name" value="MetI-like"/>
    <property type="match status" value="1"/>
</dbReference>
<reference evidence="9 10" key="2">
    <citation type="submission" date="2023-10" db="EMBL/GenBank/DDBJ databases">
        <authorList>
            <person name="Han X.F."/>
        </authorList>
    </citation>
    <scope>NUCLEOTIDE SEQUENCE [LARGE SCALE GENOMIC DNA]</scope>
    <source>
        <strain evidence="9 10">KCTC 39840</strain>
    </source>
</reference>
<evidence type="ECO:0000256" key="5">
    <source>
        <dbReference type="ARBA" id="ARBA00022989"/>
    </source>
</evidence>
<dbReference type="PANTHER" id="PTHR43163:SF6">
    <property type="entry name" value="DIPEPTIDE TRANSPORT SYSTEM PERMEASE PROTEIN DPPB-RELATED"/>
    <property type="match status" value="1"/>
</dbReference>
<keyword evidence="6 7" id="KW-0472">Membrane</keyword>
<dbReference type="Proteomes" id="UP001284601">
    <property type="component" value="Unassembled WGS sequence"/>
</dbReference>
<dbReference type="EMBL" id="JAWSTH010000035">
    <property type="protein sequence ID" value="MDW5595529.1"/>
    <property type="molecule type" value="Genomic_DNA"/>
</dbReference>
<feature type="transmembrane region" description="Helical" evidence="7">
    <location>
        <begin position="179"/>
        <end position="202"/>
    </location>
</feature>
<reference evidence="10" key="1">
    <citation type="submission" date="2023-07" db="EMBL/GenBank/DDBJ databases">
        <title>Conexibacter stalactiti sp. nov., isolated from stalactites in a lava cave and emended description of the genus Conexibacter.</title>
        <authorList>
            <person name="Lee S.D."/>
        </authorList>
    </citation>
    <scope>NUCLEOTIDE SEQUENCE [LARGE SCALE GENOMIC DNA]</scope>
    <source>
        <strain evidence="10">KCTC 39840</strain>
    </source>
</reference>
<keyword evidence="3" id="KW-1003">Cell membrane</keyword>
<evidence type="ECO:0000259" key="8">
    <source>
        <dbReference type="PROSITE" id="PS50928"/>
    </source>
</evidence>
<dbReference type="RefSeq" id="WP_318597866.1">
    <property type="nucleotide sequence ID" value="NZ_JAWSTH010000035.1"/>
</dbReference>
<dbReference type="InterPro" id="IPR045621">
    <property type="entry name" value="BPD_transp_1_N"/>
</dbReference>
<feature type="transmembrane region" description="Helical" evidence="7">
    <location>
        <begin position="283"/>
        <end position="309"/>
    </location>
</feature>
<proteinExistence type="inferred from homology"/>
<feature type="transmembrane region" description="Helical" evidence="7">
    <location>
        <begin position="137"/>
        <end position="159"/>
    </location>
</feature>
<dbReference type="PROSITE" id="PS50928">
    <property type="entry name" value="ABC_TM1"/>
    <property type="match status" value="1"/>
</dbReference>
<protein>
    <submittedName>
        <fullName evidence="9">ABC transporter permease</fullName>
    </submittedName>
</protein>
<comment type="subcellular location">
    <subcellularLocation>
        <location evidence="1 7">Cell membrane</location>
        <topology evidence="1 7">Multi-pass membrane protein</topology>
    </subcellularLocation>
</comment>
<evidence type="ECO:0000256" key="2">
    <source>
        <dbReference type="ARBA" id="ARBA00022448"/>
    </source>
</evidence>
<keyword evidence="10" id="KW-1185">Reference proteome</keyword>
<keyword evidence="5 7" id="KW-1133">Transmembrane helix</keyword>
<evidence type="ECO:0000256" key="4">
    <source>
        <dbReference type="ARBA" id="ARBA00022692"/>
    </source>
</evidence>
<dbReference type="PANTHER" id="PTHR43163">
    <property type="entry name" value="DIPEPTIDE TRANSPORT SYSTEM PERMEASE PROTEIN DPPB-RELATED"/>
    <property type="match status" value="1"/>
</dbReference>
<feature type="transmembrane region" description="Helical" evidence="7">
    <location>
        <begin position="101"/>
        <end position="125"/>
    </location>
</feature>
<dbReference type="CDD" id="cd06261">
    <property type="entry name" value="TM_PBP2"/>
    <property type="match status" value="1"/>
</dbReference>
<gene>
    <name evidence="9" type="ORF">R7226_14360</name>
</gene>
<feature type="domain" description="ABC transmembrane type-1" evidence="8">
    <location>
        <begin position="97"/>
        <end position="306"/>
    </location>
</feature>
<name>A0ABU4HS09_9ACTN</name>
<feature type="transmembrane region" description="Helical" evidence="7">
    <location>
        <begin position="245"/>
        <end position="263"/>
    </location>
</feature>
<accession>A0ABU4HS09</accession>
<evidence type="ECO:0000256" key="3">
    <source>
        <dbReference type="ARBA" id="ARBA00022475"/>
    </source>
</evidence>
<dbReference type="Pfam" id="PF00528">
    <property type="entry name" value="BPD_transp_1"/>
    <property type="match status" value="1"/>
</dbReference>
<feature type="transmembrane region" description="Helical" evidence="7">
    <location>
        <begin position="12"/>
        <end position="32"/>
    </location>
</feature>
<evidence type="ECO:0000256" key="6">
    <source>
        <dbReference type="ARBA" id="ARBA00023136"/>
    </source>
</evidence>
<evidence type="ECO:0000313" key="10">
    <source>
        <dbReference type="Proteomes" id="UP001284601"/>
    </source>
</evidence>
<keyword evidence="4 7" id="KW-0812">Transmembrane</keyword>
<comment type="similarity">
    <text evidence="7">Belongs to the binding-protein-dependent transport system permease family.</text>
</comment>
<sequence>MTALRLILRRAAIVVPLLLAVTVVVFLIVQLLPGDPATAVLGEFASKEQRAEFAAANGLNDPLWQRYFDFLGDLLRGDLGVSMTSGQDVVSLLDKALPVTIQLTLLAMLIATAYALLFGILSAVYRGSWFDKLGRALSIGGLAAPSFWVGLVLVQIFALELGVLPSGGYMPMSAGLGPWLEAMILPACALALSTGSTLVRVVRASVLQELEKDYVRTARGLGLPPHVVVGRNVLRNALITPMTVLGLRIGYMLSGAVVIESIYSLPGIGRLLLSAVDSGDLAIIQGVVLFGTLAFIVVNLLVDVLSILLNPRLRTA</sequence>
<dbReference type="InterPro" id="IPR000515">
    <property type="entry name" value="MetI-like"/>
</dbReference>
<dbReference type="Pfam" id="PF19300">
    <property type="entry name" value="BPD_transp_1_N"/>
    <property type="match status" value="1"/>
</dbReference>
<evidence type="ECO:0000256" key="7">
    <source>
        <dbReference type="RuleBase" id="RU363032"/>
    </source>
</evidence>
<dbReference type="InterPro" id="IPR035906">
    <property type="entry name" value="MetI-like_sf"/>
</dbReference>
<evidence type="ECO:0000256" key="1">
    <source>
        <dbReference type="ARBA" id="ARBA00004651"/>
    </source>
</evidence>